<dbReference type="Pfam" id="PF17242">
    <property type="entry name" value="DUF5315"/>
    <property type="match status" value="1"/>
</dbReference>
<feature type="compositionally biased region" description="Low complexity" evidence="1">
    <location>
        <begin position="380"/>
        <end position="394"/>
    </location>
</feature>
<dbReference type="Proteomes" id="UP000053573">
    <property type="component" value="Unassembled WGS sequence"/>
</dbReference>
<reference evidence="3" key="1">
    <citation type="journal article" date="2015" name="PLoS Genet.">
        <title>The dynamic genome and transcriptome of the human fungal pathogen Blastomyces and close relative Emmonsia.</title>
        <authorList>
            <person name="Munoz J.F."/>
            <person name="Gauthier G.M."/>
            <person name="Desjardins C.A."/>
            <person name="Gallo J.E."/>
            <person name="Holder J."/>
            <person name="Sullivan T.D."/>
            <person name="Marty A.J."/>
            <person name="Carmen J.C."/>
            <person name="Chen Z."/>
            <person name="Ding L."/>
            <person name="Gujja S."/>
            <person name="Magrini V."/>
            <person name="Misas E."/>
            <person name="Mitreva M."/>
            <person name="Priest M."/>
            <person name="Saif S."/>
            <person name="Whiston E.A."/>
            <person name="Young S."/>
            <person name="Zeng Q."/>
            <person name="Goldman W.E."/>
            <person name="Mardis E.R."/>
            <person name="Taylor J.W."/>
            <person name="McEwen J.G."/>
            <person name="Clay O.K."/>
            <person name="Klein B.S."/>
            <person name="Cuomo C.A."/>
        </authorList>
    </citation>
    <scope>NUCLEOTIDE SEQUENCE [LARGE SCALE GENOMIC DNA]</scope>
    <source>
        <strain evidence="3">UAMH 139</strain>
    </source>
</reference>
<dbReference type="AlphaFoldDB" id="A0A0H1BRN2"/>
<comment type="caution">
    <text evidence="2">The sequence shown here is derived from an EMBL/GenBank/DDBJ whole genome shotgun (WGS) entry which is preliminary data.</text>
</comment>
<feature type="compositionally biased region" description="Basic and acidic residues" evidence="1">
    <location>
        <begin position="297"/>
        <end position="306"/>
    </location>
</feature>
<feature type="compositionally biased region" description="Polar residues" evidence="1">
    <location>
        <begin position="1"/>
        <end position="32"/>
    </location>
</feature>
<feature type="region of interest" description="Disordered" evidence="1">
    <location>
        <begin position="116"/>
        <end position="137"/>
    </location>
</feature>
<feature type="region of interest" description="Disordered" evidence="1">
    <location>
        <begin position="352"/>
        <end position="404"/>
    </location>
</feature>
<evidence type="ECO:0000256" key="1">
    <source>
        <dbReference type="SAM" id="MobiDB-lite"/>
    </source>
</evidence>
<evidence type="ECO:0000313" key="3">
    <source>
        <dbReference type="Proteomes" id="UP000053573"/>
    </source>
</evidence>
<protein>
    <submittedName>
        <fullName evidence="2">Uncharacterized protein</fullName>
    </submittedName>
</protein>
<accession>A0A0H1BRN2</accession>
<dbReference type="EMBL" id="LDEV01000190">
    <property type="protein sequence ID" value="KLJ13652.1"/>
    <property type="molecule type" value="Genomic_DNA"/>
</dbReference>
<proteinExistence type="predicted"/>
<keyword evidence="3" id="KW-1185">Reference proteome</keyword>
<feature type="compositionally biased region" description="Gly residues" evidence="1">
    <location>
        <begin position="261"/>
        <end position="283"/>
    </location>
</feature>
<feature type="compositionally biased region" description="Low complexity" evidence="1">
    <location>
        <begin position="41"/>
        <end position="60"/>
    </location>
</feature>
<feature type="region of interest" description="Disordered" evidence="1">
    <location>
        <begin position="1"/>
        <end position="82"/>
    </location>
</feature>
<feature type="compositionally biased region" description="Low complexity" evidence="1">
    <location>
        <begin position="248"/>
        <end position="260"/>
    </location>
</feature>
<name>A0A0H1BRN2_9EURO</name>
<sequence length="404" mass="41980">MGTSTTTTASKSEPTQSNPSSSTPAIPPSQQRLPRPFLFQGPPSLNTSNLSLPPSLLPGSHNYTSPPNNATAKPSLATSAAHHIHQPPLLRHHSTHSIPPDISAATSDATTTLTTKLASAPGSTPSSPLMRASRFPAQGQGPGLGFGLGYGTGTGLRMGLGHGRSQHAHAPTHGDMDGSARGDADALWQQMQNTLAEVELSAMNGDHVFGTQHARALEELRDKQLALALAWARSEADEVVENPPVEESASATTATGPTTTGKGGGTGTSGAGGGGGTGGGGGAESMRKDSTATATDEGTKEKFMSETTERDILLARKRREANDRYFDRVNSGVLDVVAKLEEVALAMRVVERESKEIWNETADDVENDNDDDASDHVDVDGPSASGSATASTTTSRHRRGTIPD</sequence>
<gene>
    <name evidence="2" type="ORF">EMPG_11434</name>
</gene>
<evidence type="ECO:0000313" key="2">
    <source>
        <dbReference type="EMBL" id="KLJ13652.1"/>
    </source>
</evidence>
<feature type="compositionally biased region" description="Basic residues" evidence="1">
    <location>
        <begin position="395"/>
        <end position="404"/>
    </location>
</feature>
<dbReference type="STRING" id="2060906.A0A0H1BRN2"/>
<organism evidence="2 3">
    <name type="scientific">Blastomyces silverae</name>
    <dbReference type="NCBI Taxonomy" id="2060906"/>
    <lineage>
        <taxon>Eukaryota</taxon>
        <taxon>Fungi</taxon>
        <taxon>Dikarya</taxon>
        <taxon>Ascomycota</taxon>
        <taxon>Pezizomycotina</taxon>
        <taxon>Eurotiomycetes</taxon>
        <taxon>Eurotiomycetidae</taxon>
        <taxon>Onygenales</taxon>
        <taxon>Ajellomycetaceae</taxon>
        <taxon>Blastomyces</taxon>
    </lineage>
</organism>
<dbReference type="OrthoDB" id="4158841at2759"/>
<feature type="compositionally biased region" description="Polar residues" evidence="1">
    <location>
        <begin position="61"/>
        <end position="78"/>
    </location>
</feature>
<feature type="region of interest" description="Disordered" evidence="1">
    <location>
        <begin position="234"/>
        <end position="306"/>
    </location>
</feature>
<feature type="compositionally biased region" description="Acidic residues" evidence="1">
    <location>
        <begin position="361"/>
        <end position="373"/>
    </location>
</feature>